<dbReference type="InterPro" id="IPR031823">
    <property type="entry name" value="TatT"/>
</dbReference>
<dbReference type="Proteomes" id="UP001379533">
    <property type="component" value="Chromosome"/>
</dbReference>
<gene>
    <name evidence="2" type="ORF">LZC95_42470</name>
</gene>
<accession>A0ABZ2K311</accession>
<dbReference type="Gene3D" id="1.25.40.920">
    <property type="entry name" value="TRAP transporter T-component"/>
    <property type="match status" value="1"/>
</dbReference>
<organism evidence="2 3">
    <name type="scientific">Pendulispora brunnea</name>
    <dbReference type="NCBI Taxonomy" id="2905690"/>
    <lineage>
        <taxon>Bacteria</taxon>
        <taxon>Pseudomonadati</taxon>
        <taxon>Myxococcota</taxon>
        <taxon>Myxococcia</taxon>
        <taxon>Myxococcales</taxon>
        <taxon>Sorangiineae</taxon>
        <taxon>Pendulisporaceae</taxon>
        <taxon>Pendulispora</taxon>
    </lineage>
</organism>
<keyword evidence="3" id="KW-1185">Reference proteome</keyword>
<evidence type="ECO:0000313" key="3">
    <source>
        <dbReference type="Proteomes" id="UP001379533"/>
    </source>
</evidence>
<evidence type="ECO:0000256" key="1">
    <source>
        <dbReference type="SAM" id="MobiDB-lite"/>
    </source>
</evidence>
<proteinExistence type="predicted"/>
<reference evidence="2 3" key="1">
    <citation type="submission" date="2021-12" db="EMBL/GenBank/DDBJ databases">
        <title>Discovery of the Pendulisporaceae a myxobacterial family with distinct sporulation behavior and unique specialized metabolism.</title>
        <authorList>
            <person name="Garcia R."/>
            <person name="Popoff A."/>
            <person name="Bader C.D."/>
            <person name="Loehr J."/>
            <person name="Walesch S."/>
            <person name="Walt C."/>
            <person name="Boldt J."/>
            <person name="Bunk B."/>
            <person name="Haeckl F.J.F.P.J."/>
            <person name="Gunesch A.P."/>
            <person name="Birkelbach J."/>
            <person name="Nuebel U."/>
            <person name="Pietschmann T."/>
            <person name="Bach T."/>
            <person name="Mueller R."/>
        </authorList>
    </citation>
    <scope>NUCLEOTIDE SEQUENCE [LARGE SCALE GENOMIC DNA]</scope>
    <source>
        <strain evidence="2 3">MSr12523</strain>
    </source>
</reference>
<name>A0ABZ2K311_9BACT</name>
<dbReference type="Pfam" id="PF16811">
    <property type="entry name" value="TAtT"/>
    <property type="match status" value="1"/>
</dbReference>
<dbReference type="RefSeq" id="WP_394843703.1">
    <property type="nucleotide sequence ID" value="NZ_CP089982.1"/>
</dbReference>
<feature type="region of interest" description="Disordered" evidence="1">
    <location>
        <begin position="306"/>
        <end position="335"/>
    </location>
</feature>
<dbReference type="EMBL" id="CP089982">
    <property type="protein sequence ID" value="WXA93104.1"/>
    <property type="molecule type" value="Genomic_DNA"/>
</dbReference>
<dbReference type="InterPro" id="IPR038537">
    <property type="entry name" value="TatT_sf"/>
</dbReference>
<sequence>MSLVSLGLMSSSSMRSFLRRCLPLATIATMSVFGTGCIKSMLTNGQISATRQASSSFNTIGDYELARSAASAGLTQFEGMHVLAPDNEDALFLLTKGWVGYAFAFPEDDFEAASDSGDEELADYHKKRARMGYERAIFYGIELLKAKASGFDDAKKNDASLRQWLEKNFTSKDDAETLFWIGYAWLGRVNIAKDDPVLVADLFVGVALLDRSAKLDPTVMHYGAQTAIAAYHARSAVAELDQAKTQFEDVLAKTQHKSLVVQLNYATRYACLKGDRGLYEKLINEVLSAEDPDPEQRLTNTVAKRRAKRALGKTRMSDCGFDMSAPAAKPNPSKT</sequence>
<evidence type="ECO:0000313" key="2">
    <source>
        <dbReference type="EMBL" id="WXA93104.1"/>
    </source>
</evidence>
<protein>
    <submittedName>
        <fullName evidence="2">TRAP transporter TatT component family protein</fullName>
    </submittedName>
</protein>